<dbReference type="Gene3D" id="3.90.1200.10">
    <property type="match status" value="1"/>
</dbReference>
<dbReference type="KEGG" id="sti:Sthe_0668"/>
<dbReference type="SUPFAM" id="SSF56112">
    <property type="entry name" value="Protein kinase-like (PK-like)"/>
    <property type="match status" value="1"/>
</dbReference>
<dbReference type="InterPro" id="IPR002575">
    <property type="entry name" value="Aminoglycoside_PTrfase"/>
</dbReference>
<dbReference type="PANTHER" id="PTHR21064">
    <property type="entry name" value="AMINOGLYCOSIDE PHOSPHOTRANSFERASE DOMAIN-CONTAINING PROTEIN-RELATED"/>
    <property type="match status" value="1"/>
</dbReference>
<keyword evidence="4" id="KW-1185">Reference proteome</keyword>
<dbReference type="eggNOG" id="COG2334">
    <property type="taxonomic scope" value="Bacteria"/>
</dbReference>
<comment type="similarity">
    <text evidence="1">Belongs to the pseudomonas-type ThrB family.</text>
</comment>
<dbReference type="PANTHER" id="PTHR21064:SF6">
    <property type="entry name" value="AMINOGLYCOSIDE PHOSPHOTRANSFERASE DOMAIN-CONTAINING PROTEIN"/>
    <property type="match status" value="1"/>
</dbReference>
<protein>
    <submittedName>
        <fullName evidence="3">Aminoglycoside phosphotransferase</fullName>
    </submittedName>
</protein>
<dbReference type="HOGENOM" id="CLU_860266_0_0_0"/>
<evidence type="ECO:0000256" key="1">
    <source>
        <dbReference type="ARBA" id="ARBA00038240"/>
    </source>
</evidence>
<proteinExistence type="inferred from homology"/>
<name>D1C1I8_SPHTD</name>
<dbReference type="GO" id="GO:0019202">
    <property type="term" value="F:amino acid kinase activity"/>
    <property type="evidence" value="ECO:0007669"/>
    <property type="project" value="TreeGrafter"/>
</dbReference>
<accession>D1C1I8</accession>
<dbReference type="Pfam" id="PF01636">
    <property type="entry name" value="APH"/>
    <property type="match status" value="1"/>
</dbReference>
<feature type="domain" description="Aminoglycoside phosphotransferase" evidence="2">
    <location>
        <begin position="30"/>
        <end position="271"/>
    </location>
</feature>
<dbReference type="EMBL" id="CP001823">
    <property type="protein sequence ID" value="ACZ38105.1"/>
    <property type="molecule type" value="Genomic_DNA"/>
</dbReference>
<sequence>MKTPLRALEPALQHYGVTASAASEVYSGFNLHFRLTTPDGDKHLIIFRPQAGKPPRDFQFDLWQHILAQGFTLLPQPVKTVGGQDYAGTPLGTVALTEWVPGESGSLHEDWSGPMICKAASVLADLHGAARHFRPDPAEADRLAPLYLPADAWVDRVDQMVADFGDRTAADAELMDAVRYRVEETLARFDAAAYESALAAGTTVVHGDYRPGNLVINDSEIAAVIDLDAAFWESRVYDLAYAAFQFGGKEGVYPQPGARPGAYFVRSYCRRWPLTEAEQTLLPFFLRQVVLKRLLVGRDAEPRLALLDQLDRGLEDALVRAAA</sequence>
<keyword evidence="3" id="KW-0808">Transferase</keyword>
<dbReference type="AlphaFoldDB" id="D1C1I8"/>
<reference evidence="3 4" key="2">
    <citation type="journal article" date="2010" name="Stand. Genomic Sci.">
        <title>Complete genome sequence of Desulfohalobium retbaense type strain (HR(100)).</title>
        <authorList>
            <person name="Spring S."/>
            <person name="Nolan M."/>
            <person name="Lapidus A."/>
            <person name="Glavina Del Rio T."/>
            <person name="Copeland A."/>
            <person name="Tice H."/>
            <person name="Cheng J.F."/>
            <person name="Lucas S."/>
            <person name="Land M."/>
            <person name="Chen F."/>
            <person name="Bruce D."/>
            <person name="Goodwin L."/>
            <person name="Pitluck S."/>
            <person name="Ivanova N."/>
            <person name="Mavromatis K."/>
            <person name="Mikhailova N."/>
            <person name="Pati A."/>
            <person name="Chen A."/>
            <person name="Palaniappan K."/>
            <person name="Hauser L."/>
            <person name="Chang Y.J."/>
            <person name="Jeffries C.D."/>
            <person name="Munk C."/>
            <person name="Kiss H."/>
            <person name="Chain P."/>
            <person name="Han C."/>
            <person name="Brettin T."/>
            <person name="Detter J.C."/>
            <person name="Schuler E."/>
            <person name="Goker M."/>
            <person name="Rohde M."/>
            <person name="Bristow J."/>
            <person name="Eisen J.A."/>
            <person name="Markowitz V."/>
            <person name="Hugenholtz P."/>
            <person name="Kyrpides N.C."/>
            <person name="Klenk H.P."/>
        </authorList>
    </citation>
    <scope>NUCLEOTIDE SEQUENCE [LARGE SCALE GENOMIC DNA]</scope>
    <source>
        <strain evidence="4">ATCC 49802 / DSM 20745 / S 6022</strain>
    </source>
</reference>
<evidence type="ECO:0000313" key="4">
    <source>
        <dbReference type="Proteomes" id="UP000002027"/>
    </source>
</evidence>
<organism evidence="3 4">
    <name type="scientific">Sphaerobacter thermophilus (strain ATCC 49802 / DSM 20745 / KCCM 41009 / NCIMB 13125 / S 6022)</name>
    <dbReference type="NCBI Taxonomy" id="479434"/>
    <lineage>
        <taxon>Bacteria</taxon>
        <taxon>Pseudomonadati</taxon>
        <taxon>Thermomicrobiota</taxon>
        <taxon>Thermomicrobia</taxon>
        <taxon>Sphaerobacterales</taxon>
        <taxon>Sphaerobacterineae</taxon>
        <taxon>Sphaerobacteraceae</taxon>
        <taxon>Sphaerobacter</taxon>
    </lineage>
</organism>
<dbReference type="Proteomes" id="UP000002027">
    <property type="component" value="Chromosome 1"/>
</dbReference>
<reference evidence="4" key="1">
    <citation type="submission" date="2009-11" db="EMBL/GenBank/DDBJ databases">
        <title>The complete chromosome 1 of Sphaerobacter thermophilus DSM 20745.</title>
        <authorList>
            <person name="Lucas S."/>
            <person name="Copeland A."/>
            <person name="Lapidus A."/>
            <person name="Glavina del Rio T."/>
            <person name="Dalin E."/>
            <person name="Tice H."/>
            <person name="Bruce D."/>
            <person name="Goodwin L."/>
            <person name="Pitluck S."/>
            <person name="Kyrpides N."/>
            <person name="Mavromatis K."/>
            <person name="Ivanova N."/>
            <person name="Mikhailova N."/>
            <person name="LaButti K.M."/>
            <person name="Clum A."/>
            <person name="Sun H.I."/>
            <person name="Brettin T."/>
            <person name="Detter J.C."/>
            <person name="Han C."/>
            <person name="Larimer F."/>
            <person name="Land M."/>
            <person name="Hauser L."/>
            <person name="Markowitz V."/>
            <person name="Cheng J.F."/>
            <person name="Hugenholtz P."/>
            <person name="Woyke T."/>
            <person name="Wu D."/>
            <person name="Steenblock K."/>
            <person name="Schneider S."/>
            <person name="Pukall R."/>
            <person name="Goeker M."/>
            <person name="Klenk H.P."/>
            <person name="Eisen J.A."/>
        </authorList>
    </citation>
    <scope>NUCLEOTIDE SEQUENCE [LARGE SCALE GENOMIC DNA]</scope>
    <source>
        <strain evidence="4">ATCC 49802 / DSM 20745 / S 6022</strain>
    </source>
</reference>
<dbReference type="InterPro" id="IPR050249">
    <property type="entry name" value="Pseudomonas-type_ThrB"/>
</dbReference>
<dbReference type="InParanoid" id="D1C1I8"/>
<evidence type="ECO:0000313" key="3">
    <source>
        <dbReference type="EMBL" id="ACZ38105.1"/>
    </source>
</evidence>
<dbReference type="RefSeq" id="WP_012871152.1">
    <property type="nucleotide sequence ID" value="NC_013523.1"/>
</dbReference>
<dbReference type="STRING" id="479434.Sthe_0668"/>
<gene>
    <name evidence="3" type="ordered locus">Sthe_0668</name>
</gene>
<evidence type="ECO:0000259" key="2">
    <source>
        <dbReference type="Pfam" id="PF01636"/>
    </source>
</evidence>
<dbReference type="InterPro" id="IPR011009">
    <property type="entry name" value="Kinase-like_dom_sf"/>
</dbReference>